<dbReference type="AlphaFoldDB" id="A0A8S3TTE6"/>
<protein>
    <submittedName>
        <fullName evidence="1">Uncharacterized protein</fullName>
    </submittedName>
</protein>
<sequence>MFQELKECEDKRGCQTCELRYWGSWGSCDQQCGGDCNNGYYGDGCNSSCNCSTDSICGKETGACLPKVLSPDCEYGYYGDDCNFTCICQTDAICDKETGACLQEVVSSVYDGGDDDKQKQCCATPPPDQSDLSSAEDVLLLKLCEWILVNDIVRSLTNENRYIFFTIGLITLLN</sequence>
<comment type="caution">
    <text evidence="1">The sequence shown here is derived from an EMBL/GenBank/DDBJ whole genome shotgun (WGS) entry which is preliminary data.</text>
</comment>
<evidence type="ECO:0000313" key="1">
    <source>
        <dbReference type="EMBL" id="CAG2232958.1"/>
    </source>
</evidence>
<organism evidence="1 2">
    <name type="scientific">Mytilus edulis</name>
    <name type="common">Blue mussel</name>
    <dbReference type="NCBI Taxonomy" id="6550"/>
    <lineage>
        <taxon>Eukaryota</taxon>
        <taxon>Metazoa</taxon>
        <taxon>Spiralia</taxon>
        <taxon>Lophotrochozoa</taxon>
        <taxon>Mollusca</taxon>
        <taxon>Bivalvia</taxon>
        <taxon>Autobranchia</taxon>
        <taxon>Pteriomorphia</taxon>
        <taxon>Mytilida</taxon>
        <taxon>Mytiloidea</taxon>
        <taxon>Mytilidae</taxon>
        <taxon>Mytilinae</taxon>
        <taxon>Mytilus</taxon>
    </lineage>
</organism>
<name>A0A8S3TTE6_MYTED</name>
<keyword evidence="2" id="KW-1185">Reference proteome</keyword>
<dbReference type="Proteomes" id="UP000683360">
    <property type="component" value="Unassembled WGS sequence"/>
</dbReference>
<accession>A0A8S3TTE6</accession>
<reference evidence="1" key="1">
    <citation type="submission" date="2021-03" db="EMBL/GenBank/DDBJ databases">
        <authorList>
            <person name="Bekaert M."/>
        </authorList>
    </citation>
    <scope>NUCLEOTIDE SEQUENCE</scope>
</reference>
<proteinExistence type="predicted"/>
<evidence type="ECO:0000313" key="2">
    <source>
        <dbReference type="Proteomes" id="UP000683360"/>
    </source>
</evidence>
<gene>
    <name evidence="1" type="ORF">MEDL_45641</name>
</gene>
<dbReference type="EMBL" id="CAJPWZ010002196">
    <property type="protein sequence ID" value="CAG2232958.1"/>
    <property type="molecule type" value="Genomic_DNA"/>
</dbReference>